<dbReference type="EMBL" id="CAJHNH020006057">
    <property type="protein sequence ID" value="CAG5133279.1"/>
    <property type="molecule type" value="Genomic_DNA"/>
</dbReference>
<comment type="caution">
    <text evidence="4">The sequence shown here is derived from an EMBL/GenBank/DDBJ whole genome shotgun (WGS) entry which is preliminary data.</text>
</comment>
<dbReference type="PANTHER" id="PTHR45712">
    <property type="entry name" value="AGAP008170-PA"/>
    <property type="match status" value="1"/>
</dbReference>
<dbReference type="InterPro" id="IPR003591">
    <property type="entry name" value="Leu-rich_rpt_typical-subtyp"/>
</dbReference>
<reference evidence="4" key="1">
    <citation type="submission" date="2021-04" db="EMBL/GenBank/DDBJ databases">
        <authorList>
            <consortium name="Molecular Ecology Group"/>
        </authorList>
    </citation>
    <scope>NUCLEOTIDE SEQUENCE</scope>
</reference>
<proteinExistence type="predicted"/>
<dbReference type="SMART" id="SM00369">
    <property type="entry name" value="LRR_TYP"/>
    <property type="match status" value="6"/>
</dbReference>
<dbReference type="Pfam" id="PF13855">
    <property type="entry name" value="LRR_8"/>
    <property type="match status" value="1"/>
</dbReference>
<dbReference type="PROSITE" id="PS51450">
    <property type="entry name" value="LRR"/>
    <property type="match status" value="2"/>
</dbReference>
<evidence type="ECO:0000256" key="1">
    <source>
        <dbReference type="ARBA" id="ARBA00022614"/>
    </source>
</evidence>
<dbReference type="OrthoDB" id="676979at2759"/>
<gene>
    <name evidence="4" type="ORF">CUNI_LOCUS18837</name>
</gene>
<evidence type="ECO:0000313" key="5">
    <source>
        <dbReference type="Proteomes" id="UP000678393"/>
    </source>
</evidence>
<dbReference type="GO" id="GO:0005615">
    <property type="term" value="C:extracellular space"/>
    <property type="evidence" value="ECO:0007669"/>
    <property type="project" value="TreeGrafter"/>
</dbReference>
<evidence type="ECO:0000313" key="4">
    <source>
        <dbReference type="EMBL" id="CAG5133279.1"/>
    </source>
</evidence>
<protein>
    <submittedName>
        <fullName evidence="4">Uncharacterized protein</fullName>
    </submittedName>
</protein>
<dbReference type="InterPro" id="IPR050333">
    <property type="entry name" value="SLRP"/>
</dbReference>
<name>A0A8S3ZUY8_9EUPU</name>
<keyword evidence="3" id="KW-0732">Signal</keyword>
<dbReference type="Gene3D" id="3.80.10.10">
    <property type="entry name" value="Ribonuclease Inhibitor"/>
    <property type="match status" value="4"/>
</dbReference>
<keyword evidence="1" id="KW-0433">Leucine-rich repeat</keyword>
<dbReference type="SMART" id="SM00364">
    <property type="entry name" value="LRR_BAC"/>
    <property type="match status" value="3"/>
</dbReference>
<feature type="chain" id="PRO_5035788523" evidence="3">
    <location>
        <begin position="23"/>
        <end position="485"/>
    </location>
</feature>
<keyword evidence="2" id="KW-0677">Repeat</keyword>
<dbReference type="Proteomes" id="UP000678393">
    <property type="component" value="Unassembled WGS sequence"/>
</dbReference>
<dbReference type="AlphaFoldDB" id="A0A8S3ZUY8"/>
<accession>A0A8S3ZUY8</accession>
<keyword evidence="5" id="KW-1185">Reference proteome</keyword>
<dbReference type="InterPro" id="IPR032675">
    <property type="entry name" value="LRR_dom_sf"/>
</dbReference>
<evidence type="ECO:0000256" key="2">
    <source>
        <dbReference type="ARBA" id="ARBA00022737"/>
    </source>
</evidence>
<dbReference type="PANTHER" id="PTHR45712:SF22">
    <property type="entry name" value="INSULIN-LIKE GROWTH FACTOR-BINDING PROTEIN COMPLEX ACID LABILE SUBUNIT"/>
    <property type="match status" value="1"/>
</dbReference>
<sequence length="485" mass="53237">MARWSYTVRTVIHAWIFVSVTSDICPYKECQCVEGLIECEDLNLKSMPTLVVNKVSFAPYLALSRNSITSVPDGSLPSGLGGVDFEGNPLTDIGQQVFVGSSDTLTTLKFSNVNLSEFPFALLYLGNLQHLSIKDSQIQQWDISVWASLGNTLKDVTLVNVGITNWPDWIPVLPLLTSLEFSSAIVSIPDDAFRTQAQNMLSLTLRNVTMTSTSSIFSILPALTDLILDNNKISQLTGLPNFGRLTYLSLENNSIANTSHLTDALRPVQNSLRSLYMDGNKLTIFPDLLFMTSLDTIHLSNNLIDNGNTGAIPTSVSFLALENNRLTTLVSFLEMGTKLDTLQLHSNMLAELAGTDYPANVFEIDVSLNLLSRVTESCFPQNSKLETLRLDLNPISTVSVSAFGSLVNLRYLSMTNTRIRRLPVSMASLSNLITIDFRGNGNLVCTCSEYILRLWYSSNGVDCSGTCGLTSIDFFLRDLSAACPS</sequence>
<feature type="signal peptide" evidence="3">
    <location>
        <begin position="1"/>
        <end position="22"/>
    </location>
</feature>
<dbReference type="SUPFAM" id="SSF52047">
    <property type="entry name" value="RNI-like"/>
    <property type="match status" value="1"/>
</dbReference>
<dbReference type="InterPro" id="IPR001611">
    <property type="entry name" value="Leu-rich_rpt"/>
</dbReference>
<evidence type="ECO:0000256" key="3">
    <source>
        <dbReference type="SAM" id="SignalP"/>
    </source>
</evidence>
<organism evidence="4 5">
    <name type="scientific">Candidula unifasciata</name>
    <dbReference type="NCBI Taxonomy" id="100452"/>
    <lineage>
        <taxon>Eukaryota</taxon>
        <taxon>Metazoa</taxon>
        <taxon>Spiralia</taxon>
        <taxon>Lophotrochozoa</taxon>
        <taxon>Mollusca</taxon>
        <taxon>Gastropoda</taxon>
        <taxon>Heterobranchia</taxon>
        <taxon>Euthyneura</taxon>
        <taxon>Panpulmonata</taxon>
        <taxon>Eupulmonata</taxon>
        <taxon>Stylommatophora</taxon>
        <taxon>Helicina</taxon>
        <taxon>Helicoidea</taxon>
        <taxon>Geomitridae</taxon>
        <taxon>Candidula</taxon>
    </lineage>
</organism>